<proteinExistence type="predicted"/>
<evidence type="ECO:0000313" key="2">
    <source>
        <dbReference type="Proteomes" id="UP001431449"/>
    </source>
</evidence>
<keyword evidence="2" id="KW-1185">Reference proteome</keyword>
<dbReference type="EMBL" id="JALNMH010000015">
    <property type="protein sequence ID" value="MCK7595296.1"/>
    <property type="molecule type" value="Genomic_DNA"/>
</dbReference>
<protein>
    <submittedName>
        <fullName evidence="1">Uncharacterized protein</fullName>
    </submittedName>
</protein>
<dbReference type="RefSeq" id="WP_248211139.1">
    <property type="nucleotide sequence ID" value="NZ_JALNMH010000015.1"/>
</dbReference>
<sequence>MAGIDPRAPGVVSAPALDFRFELRPGYLFARCSGPEDNLAVSACMWQRIADELARTGLSRVLVEEDFPNQVPAEVIYQVGELIVEMFPPGTRIAHVDQHGGDVVLNEFGATVVNAGGVHGAVFGSLAAAESWLRGD</sequence>
<organism evidence="1 2">
    <name type="scientific">Pseudomarimonas salicorniae</name>
    <dbReference type="NCBI Taxonomy" id="2933270"/>
    <lineage>
        <taxon>Bacteria</taxon>
        <taxon>Pseudomonadati</taxon>
        <taxon>Pseudomonadota</taxon>
        <taxon>Gammaproteobacteria</taxon>
        <taxon>Lysobacterales</taxon>
        <taxon>Lysobacteraceae</taxon>
        <taxon>Pseudomarimonas</taxon>
    </lineage>
</organism>
<evidence type="ECO:0000313" key="1">
    <source>
        <dbReference type="EMBL" id="MCK7595296.1"/>
    </source>
</evidence>
<gene>
    <name evidence="1" type="ORF">M0G41_16675</name>
</gene>
<dbReference type="Proteomes" id="UP001431449">
    <property type="component" value="Unassembled WGS sequence"/>
</dbReference>
<comment type="caution">
    <text evidence="1">The sequence shown here is derived from an EMBL/GenBank/DDBJ whole genome shotgun (WGS) entry which is preliminary data.</text>
</comment>
<accession>A0ABT0GL81</accession>
<name>A0ABT0GL81_9GAMM</name>
<reference evidence="1" key="1">
    <citation type="submission" date="2022-04" db="EMBL/GenBank/DDBJ databases">
        <title>Lysobacter sp. CAU 1642 isolated from sea sand.</title>
        <authorList>
            <person name="Kim W."/>
        </authorList>
    </citation>
    <scope>NUCLEOTIDE SEQUENCE</scope>
    <source>
        <strain evidence="1">CAU 1642</strain>
    </source>
</reference>